<dbReference type="AlphaFoldDB" id="A0A085MJE6"/>
<organism evidence="1 2">
    <name type="scientific">Trichuris suis</name>
    <name type="common">pig whipworm</name>
    <dbReference type="NCBI Taxonomy" id="68888"/>
    <lineage>
        <taxon>Eukaryota</taxon>
        <taxon>Metazoa</taxon>
        <taxon>Ecdysozoa</taxon>
        <taxon>Nematoda</taxon>
        <taxon>Enoplea</taxon>
        <taxon>Dorylaimia</taxon>
        <taxon>Trichinellida</taxon>
        <taxon>Trichuridae</taxon>
        <taxon>Trichuris</taxon>
    </lineage>
</organism>
<keyword evidence="2" id="KW-1185">Reference proteome</keyword>
<sequence>MKPLKLTVYINDLKLSLLRCFAIGNAKLTKLSPFKRCRSINVLFGRSKNLFSTNFLPIVSLRNQLPTSSLRIDQDKWAFFGTTFCYYYYDVDLFEPWYPSPSMNCCYIVLNSTKQ</sequence>
<accession>A0A085MJE6</accession>
<name>A0A085MJE6_9BILA</name>
<gene>
    <name evidence="1" type="ORF">M513_01853</name>
</gene>
<dbReference type="EMBL" id="KL363189">
    <property type="protein sequence ID" value="KFD57342.1"/>
    <property type="molecule type" value="Genomic_DNA"/>
</dbReference>
<protein>
    <submittedName>
        <fullName evidence="1">Uncharacterized protein</fullName>
    </submittedName>
</protein>
<reference evidence="1 2" key="1">
    <citation type="journal article" date="2014" name="Nat. Genet.">
        <title>Genome and transcriptome of the porcine whipworm Trichuris suis.</title>
        <authorList>
            <person name="Jex A.R."/>
            <person name="Nejsum P."/>
            <person name="Schwarz E.M."/>
            <person name="Hu L."/>
            <person name="Young N.D."/>
            <person name="Hall R.S."/>
            <person name="Korhonen P.K."/>
            <person name="Liao S."/>
            <person name="Thamsborg S."/>
            <person name="Xia J."/>
            <person name="Xu P."/>
            <person name="Wang S."/>
            <person name="Scheerlinck J.P."/>
            <person name="Hofmann A."/>
            <person name="Sternberg P.W."/>
            <person name="Wang J."/>
            <person name="Gasser R.B."/>
        </authorList>
    </citation>
    <scope>NUCLEOTIDE SEQUENCE [LARGE SCALE GENOMIC DNA]</scope>
    <source>
        <strain evidence="1">DCEP-RM93M</strain>
    </source>
</reference>
<evidence type="ECO:0000313" key="2">
    <source>
        <dbReference type="Proteomes" id="UP000030764"/>
    </source>
</evidence>
<evidence type="ECO:0000313" key="1">
    <source>
        <dbReference type="EMBL" id="KFD57342.1"/>
    </source>
</evidence>
<dbReference type="Proteomes" id="UP000030764">
    <property type="component" value="Unassembled WGS sequence"/>
</dbReference>
<proteinExistence type="predicted"/>